<dbReference type="InterPro" id="IPR035965">
    <property type="entry name" value="PAS-like_dom_sf"/>
</dbReference>
<feature type="region of interest" description="Disordered" evidence="4">
    <location>
        <begin position="597"/>
        <end position="621"/>
    </location>
</feature>
<evidence type="ECO:0000256" key="3">
    <source>
        <dbReference type="ARBA" id="ARBA00022991"/>
    </source>
</evidence>
<dbReference type="InterPro" id="IPR044926">
    <property type="entry name" value="RGS_subdomain_2"/>
</dbReference>
<feature type="compositionally biased region" description="Polar residues" evidence="4">
    <location>
        <begin position="17"/>
        <end position="29"/>
    </location>
</feature>
<keyword evidence="3" id="KW-0157">Chromophore</keyword>
<evidence type="ECO:0000313" key="7">
    <source>
        <dbReference type="EMBL" id="KAH7324690.1"/>
    </source>
</evidence>
<evidence type="ECO:0000313" key="8">
    <source>
        <dbReference type="Proteomes" id="UP000813444"/>
    </source>
</evidence>
<dbReference type="PANTHER" id="PTHR47429:SF2">
    <property type="entry name" value="PROTEIN TWIN LOV 1"/>
    <property type="match status" value="1"/>
</dbReference>
<evidence type="ECO:0008006" key="9">
    <source>
        <dbReference type="Google" id="ProtNLM"/>
    </source>
</evidence>
<evidence type="ECO:0000256" key="4">
    <source>
        <dbReference type="SAM" id="MobiDB-lite"/>
    </source>
</evidence>
<dbReference type="PROSITE" id="PS50113">
    <property type="entry name" value="PAC"/>
    <property type="match status" value="1"/>
</dbReference>
<dbReference type="SUPFAM" id="SSF55785">
    <property type="entry name" value="PYP-like sensor domain (PAS domain)"/>
    <property type="match status" value="1"/>
</dbReference>
<dbReference type="CDD" id="cd00130">
    <property type="entry name" value="PAS"/>
    <property type="match status" value="1"/>
</dbReference>
<feature type="domain" description="PAC" evidence="6">
    <location>
        <begin position="338"/>
        <end position="391"/>
    </location>
</feature>
<dbReference type="Gene3D" id="1.10.167.10">
    <property type="entry name" value="Regulator of G-protein Signalling 4, domain 2"/>
    <property type="match status" value="1"/>
</dbReference>
<dbReference type="InterPro" id="IPR036305">
    <property type="entry name" value="RGS_sf"/>
</dbReference>
<evidence type="ECO:0000259" key="6">
    <source>
        <dbReference type="PROSITE" id="PS50113"/>
    </source>
</evidence>
<evidence type="ECO:0000259" key="5">
    <source>
        <dbReference type="PROSITE" id="PS50112"/>
    </source>
</evidence>
<dbReference type="Proteomes" id="UP000813444">
    <property type="component" value="Unassembled WGS sequence"/>
</dbReference>
<feature type="compositionally biased region" description="Low complexity" evidence="4">
    <location>
        <begin position="94"/>
        <end position="104"/>
    </location>
</feature>
<sequence>MPSATSPFGTFDPGNATVENGVQRRNSSFVPRITLPVTNSAEPKSSSRPKSAKFTSARIRSNSGLSHHLQALDLKQYTEYLPDGSPKSPMYGLSGSSSHSLTDTSTESVHLTPSFVQTVSESELPIQDIQGREALDAAMKNPDTANKLWRLAASQGSEDKVEFLMKVHEYAQSLETVVAQLSDISTTHTSVAATTPLGLPAQLSRSLNTNLKHLASSLLPGLENLFLEPKEYIEQRLARDIFPAFVKQQLTSCAAMGLILDADPENPASHFGGLGTAFCLADPSLPGCPLTFMSDGFEQITGYSRQDMLGRACSFLQGPATDEMTISRIRQAVEKREECLEIILNYRKDGSAFWNMLYLLPLVDPNGRLRHVLGAQMDVSSFIRGHKDLQRLFTYDPIAAARKRERVRGEQDQDQEREDLFKFQNAAEKGSKMNFFKQFKKTSSGASLTDRSFDKFDFGSRHDTDKTTMRTVPLGLNVGEEMLKPYNRFMLLNLSATALSSPSSSSFEKDMSTSEGFLGKLTVSYCTQEAIDIFGLGVTRDAVMQKDIFQLLYEYGNSPSINKTFRSSVRNAVLRDGKSISIELSISKVCQRRAGFDRRGSHTDSSEMSRITKSKAAAKGGERNDFERLMSHWAPMKGAEGEDQLVLLILSPSLI</sequence>
<keyword evidence="1" id="KW-0285">Flavoprotein</keyword>
<accession>A0A8K0SY96</accession>
<comment type="caution">
    <text evidence="7">The sequence shown here is derived from an EMBL/GenBank/DDBJ whole genome shotgun (WGS) entry which is preliminary data.</text>
</comment>
<dbReference type="Gene3D" id="3.30.450.20">
    <property type="entry name" value="PAS domain"/>
    <property type="match status" value="1"/>
</dbReference>
<dbReference type="Pfam" id="PF13426">
    <property type="entry name" value="PAS_9"/>
    <property type="match status" value="1"/>
</dbReference>
<dbReference type="InterPro" id="IPR000700">
    <property type="entry name" value="PAS-assoc_C"/>
</dbReference>
<protein>
    <recommendedName>
        <fullName evidence="9">PAC domain-containing protein</fullName>
    </recommendedName>
</protein>
<keyword evidence="8" id="KW-1185">Reference proteome</keyword>
<dbReference type="SUPFAM" id="SSF48097">
    <property type="entry name" value="Regulator of G-protein signaling, RGS"/>
    <property type="match status" value="1"/>
</dbReference>
<feature type="region of interest" description="Disordered" evidence="4">
    <location>
        <begin position="83"/>
        <end position="104"/>
    </location>
</feature>
<proteinExistence type="predicted"/>
<evidence type="ECO:0000256" key="1">
    <source>
        <dbReference type="ARBA" id="ARBA00022630"/>
    </source>
</evidence>
<dbReference type="NCBIfam" id="TIGR00229">
    <property type="entry name" value="sensory_box"/>
    <property type="match status" value="1"/>
</dbReference>
<gene>
    <name evidence="7" type="ORF">B0I35DRAFT_348009</name>
</gene>
<evidence type="ECO:0000256" key="2">
    <source>
        <dbReference type="ARBA" id="ARBA00022643"/>
    </source>
</evidence>
<reference evidence="7" key="1">
    <citation type="journal article" date="2021" name="Nat. Commun.">
        <title>Genetic determinants of endophytism in the Arabidopsis root mycobiome.</title>
        <authorList>
            <person name="Mesny F."/>
            <person name="Miyauchi S."/>
            <person name="Thiergart T."/>
            <person name="Pickel B."/>
            <person name="Atanasova L."/>
            <person name="Karlsson M."/>
            <person name="Huettel B."/>
            <person name="Barry K.W."/>
            <person name="Haridas S."/>
            <person name="Chen C."/>
            <person name="Bauer D."/>
            <person name="Andreopoulos W."/>
            <person name="Pangilinan J."/>
            <person name="LaButti K."/>
            <person name="Riley R."/>
            <person name="Lipzen A."/>
            <person name="Clum A."/>
            <person name="Drula E."/>
            <person name="Henrissat B."/>
            <person name="Kohler A."/>
            <person name="Grigoriev I.V."/>
            <person name="Martin F.M."/>
            <person name="Hacquard S."/>
        </authorList>
    </citation>
    <scope>NUCLEOTIDE SEQUENCE</scope>
    <source>
        <strain evidence="7">MPI-CAGE-CH-0235</strain>
    </source>
</reference>
<dbReference type="InterPro" id="IPR000014">
    <property type="entry name" value="PAS"/>
</dbReference>
<dbReference type="PANTHER" id="PTHR47429">
    <property type="entry name" value="PROTEIN TWIN LOV 1"/>
    <property type="match status" value="1"/>
</dbReference>
<dbReference type="AlphaFoldDB" id="A0A8K0SY96"/>
<keyword evidence="2" id="KW-0288">FMN</keyword>
<dbReference type="GO" id="GO:0005634">
    <property type="term" value="C:nucleus"/>
    <property type="evidence" value="ECO:0007669"/>
    <property type="project" value="TreeGrafter"/>
</dbReference>
<feature type="compositionally biased region" description="Basic and acidic residues" evidence="4">
    <location>
        <begin position="597"/>
        <end position="607"/>
    </location>
</feature>
<dbReference type="EMBL" id="JAGPNK010000003">
    <property type="protein sequence ID" value="KAH7324690.1"/>
    <property type="molecule type" value="Genomic_DNA"/>
</dbReference>
<name>A0A8K0SY96_9HYPO</name>
<feature type="domain" description="PAS" evidence="5">
    <location>
        <begin position="290"/>
        <end position="336"/>
    </location>
</feature>
<dbReference type="PROSITE" id="PS50112">
    <property type="entry name" value="PAS"/>
    <property type="match status" value="1"/>
</dbReference>
<organism evidence="7 8">
    <name type="scientific">Stachybotrys elegans</name>
    <dbReference type="NCBI Taxonomy" id="80388"/>
    <lineage>
        <taxon>Eukaryota</taxon>
        <taxon>Fungi</taxon>
        <taxon>Dikarya</taxon>
        <taxon>Ascomycota</taxon>
        <taxon>Pezizomycotina</taxon>
        <taxon>Sordariomycetes</taxon>
        <taxon>Hypocreomycetidae</taxon>
        <taxon>Hypocreales</taxon>
        <taxon>Stachybotryaceae</taxon>
        <taxon>Stachybotrys</taxon>
    </lineage>
</organism>
<feature type="compositionally biased region" description="Polar residues" evidence="4">
    <location>
        <begin position="36"/>
        <end position="49"/>
    </location>
</feature>
<feature type="region of interest" description="Disordered" evidence="4">
    <location>
        <begin position="1"/>
        <end position="59"/>
    </location>
</feature>
<dbReference type="OrthoDB" id="447251at2759"/>